<reference evidence="2 3" key="1">
    <citation type="submission" date="2019-03" db="EMBL/GenBank/DDBJ databases">
        <authorList>
            <person name="Zhong Y.L."/>
        </authorList>
    </citation>
    <scope>NUCLEOTIDE SEQUENCE [LARGE SCALE GENOMIC DNA]</scope>
    <source>
        <strain evidence="2 3">W255</strain>
    </source>
</reference>
<keyword evidence="3" id="KW-1185">Reference proteome</keyword>
<dbReference type="Proteomes" id="UP000295814">
    <property type="component" value="Unassembled WGS sequence"/>
</dbReference>
<proteinExistence type="predicted"/>
<dbReference type="EMBL" id="SMZJ02000001">
    <property type="protein sequence ID" value="TWO34726.1"/>
    <property type="molecule type" value="Genomic_DNA"/>
</dbReference>
<protein>
    <submittedName>
        <fullName evidence="2">Uncharacterized protein</fullName>
    </submittedName>
</protein>
<keyword evidence="1" id="KW-1133">Transmembrane helix</keyword>
<evidence type="ECO:0000313" key="2">
    <source>
        <dbReference type="EMBL" id="TWO34726.1"/>
    </source>
</evidence>
<sequence>MPFIIVVTVNELVRPTIKDKGFELRGVKAINTDEALTDRCTWYCYKETSSHCKVNHATFLKPYFKFIDPIYFGIIKSMHSGGNYQFMNIIFLVILIPLLIFVLMVRAIEMGYRIKALKKNL</sequence>
<accession>A0A562YI36</accession>
<dbReference type="AlphaFoldDB" id="A0A562YI36"/>
<gene>
    <name evidence="2" type="ORF">E1J38_002380</name>
</gene>
<evidence type="ECO:0000256" key="1">
    <source>
        <dbReference type="SAM" id="Phobius"/>
    </source>
</evidence>
<keyword evidence="1" id="KW-0472">Membrane</keyword>
<reference evidence="2 3" key="2">
    <citation type="submission" date="2019-07" db="EMBL/GenBank/DDBJ databases">
        <title>Seonamhaeicola sp. W255 draft genome.</title>
        <authorList>
            <person name="Zhang X.-Y."/>
            <person name="Zhang R."/>
            <person name="Zhong Y.-L."/>
            <person name="Du Z.-J."/>
        </authorList>
    </citation>
    <scope>NUCLEOTIDE SEQUENCE [LARGE SCALE GENOMIC DNA]</scope>
    <source>
        <strain evidence="2 3">W255</strain>
    </source>
</reference>
<evidence type="ECO:0000313" key="3">
    <source>
        <dbReference type="Proteomes" id="UP000295814"/>
    </source>
</evidence>
<feature type="transmembrane region" description="Helical" evidence="1">
    <location>
        <begin position="86"/>
        <end position="108"/>
    </location>
</feature>
<name>A0A562YI36_9FLAO</name>
<comment type="caution">
    <text evidence="2">The sequence shown here is derived from an EMBL/GenBank/DDBJ whole genome shotgun (WGS) entry which is preliminary data.</text>
</comment>
<organism evidence="2 3">
    <name type="scientific">Seonamhaeicola sediminis</name>
    <dbReference type="NCBI Taxonomy" id="2528206"/>
    <lineage>
        <taxon>Bacteria</taxon>
        <taxon>Pseudomonadati</taxon>
        <taxon>Bacteroidota</taxon>
        <taxon>Flavobacteriia</taxon>
        <taxon>Flavobacteriales</taxon>
        <taxon>Flavobacteriaceae</taxon>
    </lineage>
</organism>
<keyword evidence="1" id="KW-0812">Transmembrane</keyword>